<dbReference type="RefSeq" id="WP_266149135.1">
    <property type="nucleotide sequence ID" value="NZ_CP064028.1"/>
</dbReference>
<evidence type="ECO:0000256" key="4">
    <source>
        <dbReference type="PROSITE-ProRule" id="PRU00335"/>
    </source>
</evidence>
<gene>
    <name evidence="6" type="ORF">ACFO5W_11180</name>
</gene>
<dbReference type="PANTHER" id="PTHR47506:SF7">
    <property type="entry name" value="TRANSCRIPTIONAL REGULATORY PROTEIN"/>
    <property type="match status" value="1"/>
</dbReference>
<dbReference type="SUPFAM" id="SSF48498">
    <property type="entry name" value="Tetracyclin repressor-like, C-terminal domain"/>
    <property type="match status" value="1"/>
</dbReference>
<proteinExistence type="predicted"/>
<dbReference type="Pfam" id="PF21993">
    <property type="entry name" value="TetR_C_13_2"/>
    <property type="match status" value="1"/>
</dbReference>
<dbReference type="PANTHER" id="PTHR47506">
    <property type="entry name" value="TRANSCRIPTIONAL REGULATORY PROTEIN"/>
    <property type="match status" value="1"/>
</dbReference>
<dbReference type="InterPro" id="IPR001647">
    <property type="entry name" value="HTH_TetR"/>
</dbReference>
<protein>
    <submittedName>
        <fullName evidence="6">TetR/AcrR family transcriptional regulator</fullName>
    </submittedName>
</protein>
<evidence type="ECO:0000256" key="3">
    <source>
        <dbReference type="ARBA" id="ARBA00023163"/>
    </source>
</evidence>
<feature type="DNA-binding region" description="H-T-H motif" evidence="4">
    <location>
        <begin position="32"/>
        <end position="51"/>
    </location>
</feature>
<dbReference type="InterPro" id="IPR009057">
    <property type="entry name" value="Homeodomain-like_sf"/>
</dbReference>
<evidence type="ECO:0000256" key="1">
    <source>
        <dbReference type="ARBA" id="ARBA00023015"/>
    </source>
</evidence>
<dbReference type="PRINTS" id="PR00455">
    <property type="entry name" value="HTHTETR"/>
</dbReference>
<evidence type="ECO:0000259" key="5">
    <source>
        <dbReference type="PROSITE" id="PS50977"/>
    </source>
</evidence>
<dbReference type="InterPro" id="IPR054156">
    <property type="entry name" value="YxaF_TetR_C"/>
</dbReference>
<reference evidence="7" key="1">
    <citation type="journal article" date="2019" name="Int. J. Syst. Evol. Microbiol.">
        <title>The Global Catalogue of Microorganisms (GCM) 10K type strain sequencing project: providing services to taxonomists for standard genome sequencing and annotation.</title>
        <authorList>
            <consortium name="The Broad Institute Genomics Platform"/>
            <consortium name="The Broad Institute Genome Sequencing Center for Infectious Disease"/>
            <person name="Wu L."/>
            <person name="Ma J."/>
        </authorList>
    </citation>
    <scope>NUCLEOTIDE SEQUENCE [LARGE SCALE GENOMIC DNA]</scope>
    <source>
        <strain evidence="7">CCM 4481</strain>
    </source>
</reference>
<keyword evidence="7" id="KW-1185">Reference proteome</keyword>
<sequence length="195" mass="20733">MRYDKGHKEATRQRIIEAAAARFRGEGIAAVGVANLMSDIGLTQGGFYNHFESKDDLAREAIMLAWQGTYERLRKALERAKHGGIEALIDTYLSASHRNRVAEGCVAAALSAEIARGSESLREAFSEGTAQTTALIAGALPGNLTPKQRHGIAMAVLSSLVGTLMLARAVSDPAMSDELLAQGRRAALALAQSAK</sequence>
<dbReference type="SUPFAM" id="SSF46689">
    <property type="entry name" value="Homeodomain-like"/>
    <property type="match status" value="1"/>
</dbReference>
<feature type="domain" description="HTH tetR-type" evidence="5">
    <location>
        <begin position="9"/>
        <end position="69"/>
    </location>
</feature>
<evidence type="ECO:0000256" key="2">
    <source>
        <dbReference type="ARBA" id="ARBA00023125"/>
    </source>
</evidence>
<dbReference type="Proteomes" id="UP001595961">
    <property type="component" value="Unassembled WGS sequence"/>
</dbReference>
<evidence type="ECO:0000313" key="6">
    <source>
        <dbReference type="EMBL" id="MFC4527194.1"/>
    </source>
</evidence>
<dbReference type="EMBL" id="JBHSGA010000017">
    <property type="protein sequence ID" value="MFC4527194.1"/>
    <property type="molecule type" value="Genomic_DNA"/>
</dbReference>
<keyword evidence="2 4" id="KW-0238">DNA-binding</keyword>
<dbReference type="Gene3D" id="1.10.357.10">
    <property type="entry name" value="Tetracycline Repressor, domain 2"/>
    <property type="match status" value="1"/>
</dbReference>
<dbReference type="Pfam" id="PF00440">
    <property type="entry name" value="TetR_N"/>
    <property type="match status" value="1"/>
</dbReference>
<evidence type="ECO:0000313" key="7">
    <source>
        <dbReference type="Proteomes" id="UP001595961"/>
    </source>
</evidence>
<organism evidence="6 7">
    <name type="scientific">Dyella halodurans</name>
    <dbReference type="NCBI Taxonomy" id="1920171"/>
    <lineage>
        <taxon>Bacteria</taxon>
        <taxon>Pseudomonadati</taxon>
        <taxon>Pseudomonadota</taxon>
        <taxon>Gammaproteobacteria</taxon>
        <taxon>Lysobacterales</taxon>
        <taxon>Rhodanobacteraceae</taxon>
        <taxon>Dyella</taxon>
    </lineage>
</organism>
<dbReference type="Gene3D" id="1.10.10.60">
    <property type="entry name" value="Homeodomain-like"/>
    <property type="match status" value="1"/>
</dbReference>
<keyword evidence="3" id="KW-0804">Transcription</keyword>
<name>A0ABV9C3W1_9GAMM</name>
<dbReference type="PROSITE" id="PS50977">
    <property type="entry name" value="HTH_TETR_2"/>
    <property type="match status" value="1"/>
</dbReference>
<comment type="caution">
    <text evidence="6">The sequence shown here is derived from an EMBL/GenBank/DDBJ whole genome shotgun (WGS) entry which is preliminary data.</text>
</comment>
<accession>A0ABV9C3W1</accession>
<keyword evidence="1" id="KW-0805">Transcription regulation</keyword>
<dbReference type="InterPro" id="IPR036271">
    <property type="entry name" value="Tet_transcr_reg_TetR-rel_C_sf"/>
</dbReference>